<dbReference type="InParanoid" id="A0A2K3DPP5"/>
<feature type="compositionally biased region" description="Low complexity" evidence="2">
    <location>
        <begin position="607"/>
        <end position="636"/>
    </location>
</feature>
<dbReference type="PANTHER" id="PTHR13037:SF24">
    <property type="entry name" value="POLYCOMB PROTEIN PCL-RELATED"/>
    <property type="match status" value="1"/>
</dbReference>
<feature type="compositionally biased region" description="Low complexity" evidence="2">
    <location>
        <begin position="689"/>
        <end position="715"/>
    </location>
</feature>
<keyword evidence="1" id="KW-0945">Host-virus interaction</keyword>
<feature type="compositionally biased region" description="Gly residues" evidence="2">
    <location>
        <begin position="893"/>
        <end position="904"/>
    </location>
</feature>
<dbReference type="KEGG" id="cre:CHLRE_06g281950v5"/>
<dbReference type="STRING" id="3055.A0A2K3DPP5"/>
<dbReference type="Gramene" id="PNW82514">
    <property type="protein sequence ID" value="PNW82514"/>
    <property type="gene ID" value="CHLRE_06g281950v5"/>
</dbReference>
<feature type="region of interest" description="Disordered" evidence="2">
    <location>
        <begin position="66"/>
        <end position="141"/>
    </location>
</feature>
<dbReference type="PANTHER" id="PTHR13037">
    <property type="entry name" value="FORMIN"/>
    <property type="match status" value="1"/>
</dbReference>
<organism evidence="4 5">
    <name type="scientific">Chlamydomonas reinhardtii</name>
    <name type="common">Chlamydomonas smithii</name>
    <dbReference type="NCBI Taxonomy" id="3055"/>
    <lineage>
        <taxon>Eukaryota</taxon>
        <taxon>Viridiplantae</taxon>
        <taxon>Chlorophyta</taxon>
        <taxon>core chlorophytes</taxon>
        <taxon>Chlorophyceae</taxon>
        <taxon>CS clade</taxon>
        <taxon>Chlamydomonadales</taxon>
        <taxon>Chlamydomonadaceae</taxon>
        <taxon>Chlamydomonas</taxon>
    </lineage>
</organism>
<feature type="domain" description="BACK" evidence="3">
    <location>
        <begin position="395"/>
        <end position="496"/>
    </location>
</feature>
<protein>
    <recommendedName>
        <fullName evidence="3">BACK domain-containing protein</fullName>
    </recommendedName>
</protein>
<evidence type="ECO:0000256" key="2">
    <source>
        <dbReference type="SAM" id="MobiDB-lite"/>
    </source>
</evidence>
<feature type="compositionally biased region" description="Gly residues" evidence="2">
    <location>
        <begin position="547"/>
        <end position="565"/>
    </location>
</feature>
<feature type="compositionally biased region" description="Acidic residues" evidence="2">
    <location>
        <begin position="117"/>
        <end position="134"/>
    </location>
</feature>
<dbReference type="Proteomes" id="UP000006906">
    <property type="component" value="Chromosome 6"/>
</dbReference>
<feature type="compositionally biased region" description="Low complexity" evidence="2">
    <location>
        <begin position="66"/>
        <end position="111"/>
    </location>
</feature>
<dbReference type="SMART" id="SM00875">
    <property type="entry name" value="BACK"/>
    <property type="match status" value="1"/>
</dbReference>
<feature type="region of interest" description="Disordered" evidence="2">
    <location>
        <begin position="278"/>
        <end position="321"/>
    </location>
</feature>
<evidence type="ECO:0000313" key="5">
    <source>
        <dbReference type="Proteomes" id="UP000006906"/>
    </source>
</evidence>
<dbReference type="GeneID" id="66053762"/>
<feature type="compositionally biased region" description="Low complexity" evidence="2">
    <location>
        <begin position="1"/>
        <end position="31"/>
    </location>
</feature>
<feature type="region of interest" description="Disordered" evidence="2">
    <location>
        <begin position="977"/>
        <end position="1023"/>
    </location>
</feature>
<gene>
    <name evidence="4" type="ORF">CHLRE_06g281950v5</name>
</gene>
<evidence type="ECO:0000256" key="1">
    <source>
        <dbReference type="ARBA" id="ARBA00022581"/>
    </source>
</evidence>
<sequence length="1071" mass="104451">MEGPAAEAAEAGTAGQASAPQTAAPAAVAAAKEPQGDTLSAAQHQPGTAPPCSHAVIGKVLGASIGTAATPGAPASSPERGETAPTAADQSQPASAAPEAPAAETLLAPAGQGDGGADIDDDSEPEPLDIDGAEVLEPGDGIDSSLVHQEALVICQARELAKACARLRGERVQGALDKAAARMARRASKLPGGGPQDPEPLTPEERTALTAALKEAGAATSFCHTGDPVPEGVSAVERLALQAFAGVDLDLSSAPALQPHELQPAAALELQPPQPQLGAQLLLPQPQPLPQPQQVASGAGPGAQGQAEGTAEGAGAGAGAAADVQPGGMVGSGPAAAAAAEEGAAGVEGSGGGDGEEGINVELLIRAGPDRVRLLVGALSLLLRRCLAPARVFPVLLLGRRLGLPELEEAALMAAIVNFGPAVRAGRQAFLQLEPGPLLLIVSNSQLQVSSELEVWQAITDWVGAAPAGRRPLLYELLRAGVRLGAMDTLQLDAVQRHPLLQGGDPGPAARLVNAAYSARIISNVTRSQSQGHGTGGRHHGRVSFSGGPGSGGGGSDGGGGGGGRTSLSGSGAATVGGLLGGLGQSQQRRPHAALQQLIGGLQARAAAAKAKQQQRQQLQSQSQPHQHQAGAAPQQSLGSGDSGEGRLIGNGTREGSAPPPPMLQETAGGALPPRPPGSFLQPQNRPRSPLLSSSLPQGGPGLGALAPTPTSAGAPVPPPGSLGAPASSSKSALAQMIVQAAGLSRISVGGEGGRNRLGAVQAALSGALSNPQLQEMLRKAKMGQMGGGTGAGAGVRGGVGAWGTVPDSGPAAAGGNGLGPGNGTAAGAATHQRPPPLAMPSEAGGCGLGTGMTPASASATASTGLFSPPPATGLGSATSTSTSGGAPLLGQTPGGAGSSGGPGSTRPAVALAPQQLLQIAAAVQKAVASGQAQPPHVQQQLANLRAFIARHLAATPAGSPQHSMLTQLQAMLAGAGQQPGAAAAQDDGGAAAPVPAPEPSQQQQQQQQPGEEEGGGAPAVGSCGLVVVDGMAAVTRTDAGGGKGTDGGVPQAGDASDATEPLAKRQRQEA</sequence>
<dbReference type="Pfam" id="PF07707">
    <property type="entry name" value="BACK"/>
    <property type="match status" value="1"/>
</dbReference>
<keyword evidence="5" id="KW-1185">Reference proteome</keyword>
<feature type="region of interest" description="Disordered" evidence="2">
    <location>
        <begin position="1"/>
        <end position="54"/>
    </location>
</feature>
<name>A0A2K3DPP5_CHLRE</name>
<feature type="compositionally biased region" description="Low complexity" evidence="2">
    <location>
        <begin position="977"/>
        <end position="1010"/>
    </location>
</feature>
<dbReference type="EMBL" id="CM008967">
    <property type="protein sequence ID" value="PNW82514.1"/>
    <property type="molecule type" value="Genomic_DNA"/>
</dbReference>
<proteinExistence type="predicted"/>
<dbReference type="OrthoDB" id="6359816at2759"/>
<dbReference type="RefSeq" id="XP_042923984.1">
    <property type="nucleotide sequence ID" value="XM_043063278.1"/>
</dbReference>
<feature type="region of interest" description="Disordered" evidence="2">
    <location>
        <begin position="526"/>
        <end position="570"/>
    </location>
</feature>
<dbReference type="OMA" id="CAIHAYI"/>
<accession>A0A2K3DPP5</accession>
<feature type="compositionally biased region" description="Low complexity" evidence="2">
    <location>
        <begin position="873"/>
        <end position="892"/>
    </location>
</feature>
<dbReference type="Gene3D" id="1.25.40.420">
    <property type="match status" value="1"/>
</dbReference>
<reference evidence="4 5" key="1">
    <citation type="journal article" date="2007" name="Science">
        <title>The Chlamydomonas genome reveals the evolution of key animal and plant functions.</title>
        <authorList>
            <person name="Merchant S.S."/>
            <person name="Prochnik S.E."/>
            <person name="Vallon O."/>
            <person name="Harris E.H."/>
            <person name="Karpowicz S.J."/>
            <person name="Witman G.B."/>
            <person name="Terry A."/>
            <person name="Salamov A."/>
            <person name="Fritz-Laylin L.K."/>
            <person name="Marechal-Drouard L."/>
            <person name="Marshall W.F."/>
            <person name="Qu L.H."/>
            <person name="Nelson D.R."/>
            <person name="Sanderfoot A.A."/>
            <person name="Spalding M.H."/>
            <person name="Kapitonov V.V."/>
            <person name="Ren Q."/>
            <person name="Ferris P."/>
            <person name="Lindquist E."/>
            <person name="Shapiro H."/>
            <person name="Lucas S.M."/>
            <person name="Grimwood J."/>
            <person name="Schmutz J."/>
            <person name="Cardol P."/>
            <person name="Cerutti H."/>
            <person name="Chanfreau G."/>
            <person name="Chen C.L."/>
            <person name="Cognat V."/>
            <person name="Croft M.T."/>
            <person name="Dent R."/>
            <person name="Dutcher S."/>
            <person name="Fernandez E."/>
            <person name="Fukuzawa H."/>
            <person name="Gonzalez-Ballester D."/>
            <person name="Gonzalez-Halphen D."/>
            <person name="Hallmann A."/>
            <person name="Hanikenne M."/>
            <person name="Hippler M."/>
            <person name="Inwood W."/>
            <person name="Jabbari K."/>
            <person name="Kalanon M."/>
            <person name="Kuras R."/>
            <person name="Lefebvre P.A."/>
            <person name="Lemaire S.D."/>
            <person name="Lobanov A.V."/>
            <person name="Lohr M."/>
            <person name="Manuell A."/>
            <person name="Meier I."/>
            <person name="Mets L."/>
            <person name="Mittag M."/>
            <person name="Mittelmeier T."/>
            <person name="Moroney J.V."/>
            <person name="Moseley J."/>
            <person name="Napoli C."/>
            <person name="Nedelcu A.M."/>
            <person name="Niyogi K."/>
            <person name="Novoselov S.V."/>
            <person name="Paulsen I.T."/>
            <person name="Pazour G."/>
            <person name="Purton S."/>
            <person name="Ral J.P."/>
            <person name="Riano-Pachon D.M."/>
            <person name="Riekhof W."/>
            <person name="Rymarquis L."/>
            <person name="Schroda M."/>
            <person name="Stern D."/>
            <person name="Umen J."/>
            <person name="Willows R."/>
            <person name="Wilson N."/>
            <person name="Zimmer S.L."/>
            <person name="Allmer J."/>
            <person name="Balk J."/>
            <person name="Bisova K."/>
            <person name="Chen C.J."/>
            <person name="Elias M."/>
            <person name="Gendler K."/>
            <person name="Hauser C."/>
            <person name="Lamb M.R."/>
            <person name="Ledford H."/>
            <person name="Long J.C."/>
            <person name="Minagawa J."/>
            <person name="Page M.D."/>
            <person name="Pan J."/>
            <person name="Pootakham W."/>
            <person name="Roje S."/>
            <person name="Rose A."/>
            <person name="Stahlberg E."/>
            <person name="Terauchi A.M."/>
            <person name="Yang P."/>
            <person name="Ball S."/>
            <person name="Bowler C."/>
            <person name="Dieckmann C.L."/>
            <person name="Gladyshev V.N."/>
            <person name="Green P."/>
            <person name="Jorgensen R."/>
            <person name="Mayfield S."/>
            <person name="Mueller-Roeber B."/>
            <person name="Rajamani S."/>
            <person name="Sayre R.T."/>
            <person name="Brokstein P."/>
            <person name="Dubchak I."/>
            <person name="Goodstein D."/>
            <person name="Hornick L."/>
            <person name="Huang Y.W."/>
            <person name="Jhaveri J."/>
            <person name="Luo Y."/>
            <person name="Martinez D."/>
            <person name="Ngau W.C."/>
            <person name="Otillar B."/>
            <person name="Poliakov A."/>
            <person name="Porter A."/>
            <person name="Szajkowski L."/>
            <person name="Werner G."/>
            <person name="Zhou K."/>
            <person name="Grigoriev I.V."/>
            <person name="Rokhsar D.S."/>
            <person name="Grossman A.R."/>
        </authorList>
    </citation>
    <scope>NUCLEOTIDE SEQUENCE [LARGE SCALE GENOMIC DNA]</scope>
    <source>
        <strain evidence="5">CC-503</strain>
    </source>
</reference>
<feature type="region of interest" description="Disordered" evidence="2">
    <location>
        <begin position="607"/>
        <end position="728"/>
    </location>
</feature>
<dbReference type="AlphaFoldDB" id="A0A2K3DPP5"/>
<feature type="compositionally biased region" description="Polar residues" evidence="2">
    <location>
        <begin position="37"/>
        <end position="46"/>
    </location>
</feature>
<evidence type="ECO:0000259" key="3">
    <source>
        <dbReference type="SMART" id="SM00875"/>
    </source>
</evidence>
<feature type="region of interest" description="Disordered" evidence="2">
    <location>
        <begin position="1037"/>
        <end position="1071"/>
    </location>
</feature>
<feature type="region of interest" description="Disordered" evidence="2">
    <location>
        <begin position="807"/>
        <end position="838"/>
    </location>
</feature>
<feature type="compositionally biased region" description="Gly residues" evidence="2">
    <location>
        <begin position="813"/>
        <end position="825"/>
    </location>
</feature>
<dbReference type="InterPro" id="IPR011705">
    <property type="entry name" value="BACK"/>
</dbReference>
<feature type="region of interest" description="Disordered" evidence="2">
    <location>
        <begin position="858"/>
        <end position="908"/>
    </location>
</feature>
<evidence type="ECO:0000313" key="4">
    <source>
        <dbReference type="EMBL" id="PNW82514.1"/>
    </source>
</evidence>
<feature type="compositionally biased region" description="Low complexity" evidence="2">
    <location>
        <begin position="292"/>
        <end position="311"/>
    </location>
</feature>